<comment type="caution">
    <text evidence="1">The sequence shown here is derived from an EMBL/GenBank/DDBJ whole genome shotgun (WGS) entry which is preliminary data.</text>
</comment>
<dbReference type="Proteomes" id="UP000829398">
    <property type="component" value="Chromosome 9"/>
</dbReference>
<protein>
    <submittedName>
        <fullName evidence="1">Uncharacterized protein</fullName>
    </submittedName>
</protein>
<reference evidence="2" key="1">
    <citation type="journal article" date="2023" name="Hortic. Res.">
        <title>A chromosome-level phased genome enabling allele-level studies in sweet orange: a case study on citrus Huanglongbing tolerance.</title>
        <authorList>
            <person name="Wu B."/>
            <person name="Yu Q."/>
            <person name="Deng Z."/>
            <person name="Duan Y."/>
            <person name="Luo F."/>
            <person name="Gmitter F. Jr."/>
        </authorList>
    </citation>
    <scope>NUCLEOTIDE SEQUENCE [LARGE SCALE GENOMIC DNA]</scope>
    <source>
        <strain evidence="2">cv. Valencia</strain>
    </source>
</reference>
<dbReference type="EMBL" id="CM039178">
    <property type="protein sequence ID" value="KAH9680004.1"/>
    <property type="molecule type" value="Genomic_DNA"/>
</dbReference>
<organism evidence="1 2">
    <name type="scientific">Citrus sinensis</name>
    <name type="common">Sweet orange</name>
    <name type="synonym">Citrus aurantium var. sinensis</name>
    <dbReference type="NCBI Taxonomy" id="2711"/>
    <lineage>
        <taxon>Eukaryota</taxon>
        <taxon>Viridiplantae</taxon>
        <taxon>Streptophyta</taxon>
        <taxon>Embryophyta</taxon>
        <taxon>Tracheophyta</taxon>
        <taxon>Spermatophyta</taxon>
        <taxon>Magnoliopsida</taxon>
        <taxon>eudicotyledons</taxon>
        <taxon>Gunneridae</taxon>
        <taxon>Pentapetalae</taxon>
        <taxon>rosids</taxon>
        <taxon>malvids</taxon>
        <taxon>Sapindales</taxon>
        <taxon>Rutaceae</taxon>
        <taxon>Aurantioideae</taxon>
        <taxon>Citrus</taxon>
    </lineage>
</organism>
<gene>
    <name evidence="1" type="ORF">KPL71_026368</name>
</gene>
<sequence length="1050" mass="119207">MAHPKVDLEKFIGKNDFNMWKVKMEALLITQGLGDDLEPVTKKEGMEASSSLTPQQATDIDKRARSTIILSLGDSVIREVAKEKTVADLWAKLETIYMTKSLANRLHIKKRMFTLKMAEESSLDDHIDEFNRVCDTLETIDESLSDESKALLLVSSLPQSYSNFVDALMYGRQSLSLDEVKEALNTRGLQEKSVSIESGVGLTVKGKFEKNKNAAKNQKQSKPKTKPKDLKCFHCHKKGHFKKDCPDLKNKNKERIGNAATAEEEEDGYESAGVCVATEDMQKDKWILDSGCTFHMSPYKGYFSDYQDFNGGIVMMGNNLVCKVIGIGKIHLKLHDGFIKEIRQVRHVPELKRNLISLGMIDQIGCSIKLESGELKILNRSTLVMKGTRKNGVYVLHGESVTGVSNAIESTDIDKTTLWHLRLGHMSSKDLWGPSQVPSLGGNRYFMTMIDDYSRRVWVYVLKSKDQVFGKLKEWKALVENQTEKRVKKLRTDNGLEYCNQEFNSFCANEGIPRHRTSQLLKGLWAETLLTAYFLVNLSPSAAIDFETPLEMWSGKPGNYIELKAFGCDAYAHVKQGKLSPRALKGKFIGYPEGVKGYKLWCTDLSPPRLKLQRVYSLRWSIQEATNSDGDEDDSSGNIEPQSQQHTQTQLRDYHLVKDRERRQIRPPQRYGYADLIAYALAASHEVEEDEPTSYREAMKSSYKSKWQRAMEDKIDSLYKNNTWELVKKPEKRRIVGCKWIFKVKEGLTADEPRRFKARLVAKGYTQKEGVYFKEVFSPVVRHVSIRVLLALTAVYDMELDQLDVKTAFLHGRLQEEILMTQPEGFVSSEYPDHVCLLKKSLVYDVCTRLDISHALSLISRYMASPGKEHWKAAKWVLRYLNGTLEFGLLYGNNRETNEAGLWGYVDSDYAGDLDRRRSQTGYMFMLNGCLISWKASLQHVVALSTTEVEYTAASEAVKEALWLKGLISELGISQKVVDIHCDSSSAIYLSRNPAHHEKTKHIDIKLHFIRNVISKGVVKMVKIHTSNNPADMLTKVVPAAKVQDLFGHS</sequence>
<evidence type="ECO:0000313" key="1">
    <source>
        <dbReference type="EMBL" id="KAH9680004.1"/>
    </source>
</evidence>
<name>A0ACB8HYW1_CITSI</name>
<evidence type="ECO:0000313" key="2">
    <source>
        <dbReference type="Proteomes" id="UP000829398"/>
    </source>
</evidence>
<proteinExistence type="predicted"/>
<keyword evidence="2" id="KW-1185">Reference proteome</keyword>
<accession>A0ACB8HYW1</accession>